<dbReference type="AlphaFoldDB" id="A0A9D9DZE1"/>
<organism evidence="2 3">
    <name type="scientific">Candidatus Fimicola merdigallinarum</name>
    <dbReference type="NCBI Taxonomy" id="2840819"/>
    <lineage>
        <taxon>Bacteria</taxon>
        <taxon>Bacillati</taxon>
        <taxon>Bacillota</taxon>
        <taxon>Clostridia</taxon>
        <taxon>Lachnospirales</taxon>
        <taxon>Lachnospiraceae</taxon>
        <taxon>Lachnospiraceae incertae sedis</taxon>
        <taxon>Candidatus Fimicola</taxon>
    </lineage>
</organism>
<feature type="transmembrane region" description="Helical" evidence="1">
    <location>
        <begin position="12"/>
        <end position="33"/>
    </location>
</feature>
<evidence type="ECO:0000256" key="1">
    <source>
        <dbReference type="SAM" id="Phobius"/>
    </source>
</evidence>
<keyword evidence="1" id="KW-1133">Transmembrane helix</keyword>
<keyword evidence="1" id="KW-0472">Membrane</keyword>
<reference evidence="2" key="2">
    <citation type="journal article" date="2021" name="PeerJ">
        <title>Extensive microbial diversity within the chicken gut microbiome revealed by metagenomics and culture.</title>
        <authorList>
            <person name="Gilroy R."/>
            <person name="Ravi A."/>
            <person name="Getino M."/>
            <person name="Pursley I."/>
            <person name="Horton D.L."/>
            <person name="Alikhan N.F."/>
            <person name="Baker D."/>
            <person name="Gharbi K."/>
            <person name="Hall N."/>
            <person name="Watson M."/>
            <person name="Adriaenssens E.M."/>
            <person name="Foster-Nyarko E."/>
            <person name="Jarju S."/>
            <person name="Secka A."/>
            <person name="Antonio M."/>
            <person name="Oren A."/>
            <person name="Chaudhuri R.R."/>
            <person name="La Ragione R."/>
            <person name="Hildebrand F."/>
            <person name="Pallen M.J."/>
        </authorList>
    </citation>
    <scope>NUCLEOTIDE SEQUENCE</scope>
    <source>
        <strain evidence="2">F6-4510</strain>
    </source>
</reference>
<name>A0A9D9DZE1_9FIRM</name>
<comment type="caution">
    <text evidence="2">The sequence shown here is derived from an EMBL/GenBank/DDBJ whole genome shotgun (WGS) entry which is preliminary data.</text>
</comment>
<gene>
    <name evidence="2" type="ORF">IAC55_06875</name>
</gene>
<dbReference type="InterPro" id="IPR032340">
    <property type="entry name" value="DUF4860"/>
</dbReference>
<dbReference type="Proteomes" id="UP000823611">
    <property type="component" value="Unassembled WGS sequence"/>
</dbReference>
<reference evidence="2" key="1">
    <citation type="submission" date="2020-10" db="EMBL/GenBank/DDBJ databases">
        <authorList>
            <person name="Gilroy R."/>
        </authorList>
    </citation>
    <scope>NUCLEOTIDE SEQUENCE</scope>
    <source>
        <strain evidence="2">F6-4510</strain>
    </source>
</reference>
<sequence length="159" mass="18286">MKTSNQEHRLHTVLVLVLFLIFSLSAVSVLTYGTRVYKSIIEKTEENYSLRTGLIYLSNKIKSADEDRIYIDQSQKVTMLVIPEDIEGKTYESRIYCYNRKLMEIFTNEGNDIPLEGGLYITDMDSLTIEETKSGLIEIEATYENLGTKRLIVDVREAD</sequence>
<dbReference type="Pfam" id="PF16152">
    <property type="entry name" value="DUF4860"/>
    <property type="match status" value="1"/>
</dbReference>
<evidence type="ECO:0000313" key="3">
    <source>
        <dbReference type="Proteomes" id="UP000823611"/>
    </source>
</evidence>
<protein>
    <submittedName>
        <fullName evidence="2">DUF4860 domain-containing protein</fullName>
    </submittedName>
</protein>
<dbReference type="EMBL" id="JADIMX010000128">
    <property type="protein sequence ID" value="MBO8435025.1"/>
    <property type="molecule type" value="Genomic_DNA"/>
</dbReference>
<proteinExistence type="predicted"/>
<evidence type="ECO:0000313" key="2">
    <source>
        <dbReference type="EMBL" id="MBO8435025.1"/>
    </source>
</evidence>
<accession>A0A9D9DZE1</accession>
<keyword evidence="1" id="KW-0812">Transmembrane</keyword>